<reference evidence="1" key="1">
    <citation type="journal article" date="2023" name="Plant J.">
        <title>The genome of the king protea, Protea cynaroides.</title>
        <authorList>
            <person name="Chang J."/>
            <person name="Duong T.A."/>
            <person name="Schoeman C."/>
            <person name="Ma X."/>
            <person name="Roodt D."/>
            <person name="Barker N."/>
            <person name="Li Z."/>
            <person name="Van de Peer Y."/>
            <person name="Mizrachi E."/>
        </authorList>
    </citation>
    <scope>NUCLEOTIDE SEQUENCE</scope>
    <source>
        <tissue evidence="1">Young leaves</tissue>
    </source>
</reference>
<dbReference type="AlphaFoldDB" id="A0A9Q0HBC8"/>
<comment type="caution">
    <text evidence="1">The sequence shown here is derived from an EMBL/GenBank/DDBJ whole genome shotgun (WGS) entry which is preliminary data.</text>
</comment>
<keyword evidence="2" id="KW-1185">Reference proteome</keyword>
<gene>
    <name evidence="1" type="ORF">NE237_021480</name>
</gene>
<evidence type="ECO:0000313" key="1">
    <source>
        <dbReference type="EMBL" id="KAJ4961570.1"/>
    </source>
</evidence>
<sequence length="135" mass="15843">MWVRRLVGRVARERSGGGEAEGRDQWIRCWQEIEEGFPGGRDRHQRRRHWLCEAGGRPTSLSLSESKPFPWTAGKIINVVSNPLNQPWKERGDRGVRGQILEEVEHWTDQIKYFIFLHLPSRTMHDAWSNRIDLS</sequence>
<accession>A0A9Q0HBC8</accession>
<protein>
    <submittedName>
        <fullName evidence="1">Uncharacterized protein</fullName>
    </submittedName>
</protein>
<proteinExistence type="predicted"/>
<dbReference type="EMBL" id="JAMYWD010000009">
    <property type="protein sequence ID" value="KAJ4961570.1"/>
    <property type="molecule type" value="Genomic_DNA"/>
</dbReference>
<dbReference type="Proteomes" id="UP001141806">
    <property type="component" value="Unassembled WGS sequence"/>
</dbReference>
<name>A0A9Q0HBC8_9MAGN</name>
<evidence type="ECO:0000313" key="2">
    <source>
        <dbReference type="Proteomes" id="UP001141806"/>
    </source>
</evidence>
<organism evidence="1 2">
    <name type="scientific">Protea cynaroides</name>
    <dbReference type="NCBI Taxonomy" id="273540"/>
    <lineage>
        <taxon>Eukaryota</taxon>
        <taxon>Viridiplantae</taxon>
        <taxon>Streptophyta</taxon>
        <taxon>Embryophyta</taxon>
        <taxon>Tracheophyta</taxon>
        <taxon>Spermatophyta</taxon>
        <taxon>Magnoliopsida</taxon>
        <taxon>Proteales</taxon>
        <taxon>Proteaceae</taxon>
        <taxon>Protea</taxon>
    </lineage>
</organism>